<evidence type="ECO:0000256" key="15">
    <source>
        <dbReference type="ARBA" id="ARBA00032605"/>
    </source>
</evidence>
<comment type="catalytic activity">
    <reaction evidence="18 19">
        <text>alpha-ribazole 5'-phosphate + adenosylcob(III)inamide-GDP = adenosylcob(III)alamin 5'-phosphate + GMP + H(+)</text>
        <dbReference type="Rhea" id="RHEA:23560"/>
        <dbReference type="ChEBI" id="CHEBI:15378"/>
        <dbReference type="ChEBI" id="CHEBI:57918"/>
        <dbReference type="ChEBI" id="CHEBI:58115"/>
        <dbReference type="ChEBI" id="CHEBI:60487"/>
        <dbReference type="ChEBI" id="CHEBI:60493"/>
        <dbReference type="EC" id="2.7.8.26"/>
    </reaction>
</comment>
<evidence type="ECO:0000256" key="14">
    <source>
        <dbReference type="ARBA" id="ARBA00025228"/>
    </source>
</evidence>
<comment type="function">
    <text evidence="14 19">Joins adenosylcobinamide-GDP and alpha-ribazole to generate adenosylcobalamin (Ado-cobalamin). Also synthesizes adenosylcobalamin 5'-phosphate from adenosylcobinamide-GDP and alpha-ribazole 5'-phosphate.</text>
</comment>
<keyword evidence="8 19" id="KW-0169">Cobalamin biosynthesis</keyword>
<dbReference type="Pfam" id="PF02654">
    <property type="entry name" value="CobS"/>
    <property type="match status" value="1"/>
</dbReference>
<keyword evidence="13 19" id="KW-0472">Membrane</keyword>
<evidence type="ECO:0000256" key="3">
    <source>
        <dbReference type="ARBA" id="ARBA00004663"/>
    </source>
</evidence>
<proteinExistence type="inferred from homology"/>
<evidence type="ECO:0000256" key="9">
    <source>
        <dbReference type="ARBA" id="ARBA00022679"/>
    </source>
</evidence>
<evidence type="ECO:0000313" key="21">
    <source>
        <dbReference type="Proteomes" id="UP001519289"/>
    </source>
</evidence>
<evidence type="ECO:0000256" key="17">
    <source>
        <dbReference type="ARBA" id="ARBA00048623"/>
    </source>
</evidence>
<evidence type="ECO:0000256" key="13">
    <source>
        <dbReference type="ARBA" id="ARBA00023136"/>
    </source>
</evidence>
<organism evidence="20 21">
    <name type="scientific">Symbiobacterium terraclitae</name>
    <dbReference type="NCBI Taxonomy" id="557451"/>
    <lineage>
        <taxon>Bacteria</taxon>
        <taxon>Bacillati</taxon>
        <taxon>Bacillota</taxon>
        <taxon>Clostridia</taxon>
        <taxon>Eubacteriales</taxon>
        <taxon>Symbiobacteriaceae</taxon>
        <taxon>Symbiobacterium</taxon>
    </lineage>
</organism>
<dbReference type="PANTHER" id="PTHR34148:SF1">
    <property type="entry name" value="ADENOSYLCOBINAMIDE-GDP RIBAZOLETRANSFERASE"/>
    <property type="match status" value="1"/>
</dbReference>
<evidence type="ECO:0000256" key="10">
    <source>
        <dbReference type="ARBA" id="ARBA00022692"/>
    </source>
</evidence>
<evidence type="ECO:0000256" key="8">
    <source>
        <dbReference type="ARBA" id="ARBA00022573"/>
    </source>
</evidence>
<evidence type="ECO:0000256" key="1">
    <source>
        <dbReference type="ARBA" id="ARBA00001946"/>
    </source>
</evidence>
<keyword evidence="12 19" id="KW-1133">Transmembrane helix</keyword>
<keyword evidence="10 19" id="KW-0812">Transmembrane</keyword>
<keyword evidence="9 19" id="KW-0808">Transferase</keyword>
<comment type="caution">
    <text evidence="20">The sequence shown here is derived from an EMBL/GenBank/DDBJ whole genome shotgun (WGS) entry which is preliminary data.</text>
</comment>
<name>A0ABS4JSE0_9FIRM</name>
<gene>
    <name evidence="19" type="primary">cobS</name>
    <name evidence="20" type="ORF">J2Z79_001841</name>
</gene>
<evidence type="ECO:0000256" key="7">
    <source>
        <dbReference type="ARBA" id="ARBA00022475"/>
    </source>
</evidence>
<evidence type="ECO:0000256" key="19">
    <source>
        <dbReference type="HAMAP-Rule" id="MF_00719"/>
    </source>
</evidence>
<dbReference type="PANTHER" id="PTHR34148">
    <property type="entry name" value="ADENOSYLCOBINAMIDE-GDP RIBAZOLETRANSFERASE"/>
    <property type="match status" value="1"/>
</dbReference>
<evidence type="ECO:0000256" key="16">
    <source>
        <dbReference type="ARBA" id="ARBA00032853"/>
    </source>
</evidence>
<feature type="transmembrane region" description="Helical" evidence="19">
    <location>
        <begin position="131"/>
        <end position="153"/>
    </location>
</feature>
<reference evidence="20 21" key="1">
    <citation type="submission" date="2021-03" db="EMBL/GenBank/DDBJ databases">
        <title>Genomic Encyclopedia of Type Strains, Phase IV (KMG-IV): sequencing the most valuable type-strain genomes for metagenomic binning, comparative biology and taxonomic classification.</title>
        <authorList>
            <person name="Goeker M."/>
        </authorList>
    </citation>
    <scope>NUCLEOTIDE SEQUENCE [LARGE SCALE GENOMIC DNA]</scope>
    <source>
        <strain evidence="20 21">DSM 27138</strain>
    </source>
</reference>
<sequence length="280" mass="27973">MRIALAFLTRFPTGRVVTDDPMRDLGRAAGLFPLVGLLVGAAGLVAYLAGRALFGPAVAAVAAAGAGLWASGALHLDGLMDTADGVLSGRDRERMLEIMKDSRVGAMGVTAGALALLLRVALLLELDPGRAAPALLVAPALGRMVMPLAAVQWPPARSWGLGSAYVRHVGRPQAAAALLSGLALALALPAAAVELQRVLAAAAPELTLPHGLAAAAPSGALTAALRGLGAWVAALGVCFGCGGWLARRLGGQTGDTYGALCELAELAALACFGVAAGEVG</sequence>
<dbReference type="InterPro" id="IPR003805">
    <property type="entry name" value="CobS"/>
</dbReference>
<comment type="cofactor">
    <cofactor evidence="1 19">
        <name>Mg(2+)</name>
        <dbReference type="ChEBI" id="CHEBI:18420"/>
    </cofactor>
</comment>
<evidence type="ECO:0000256" key="6">
    <source>
        <dbReference type="ARBA" id="ARBA00015850"/>
    </source>
</evidence>
<comment type="catalytic activity">
    <reaction evidence="17 19">
        <text>alpha-ribazole + adenosylcob(III)inamide-GDP = adenosylcob(III)alamin + GMP + H(+)</text>
        <dbReference type="Rhea" id="RHEA:16049"/>
        <dbReference type="ChEBI" id="CHEBI:10329"/>
        <dbReference type="ChEBI" id="CHEBI:15378"/>
        <dbReference type="ChEBI" id="CHEBI:18408"/>
        <dbReference type="ChEBI" id="CHEBI:58115"/>
        <dbReference type="ChEBI" id="CHEBI:60487"/>
        <dbReference type="EC" id="2.7.8.26"/>
    </reaction>
</comment>
<keyword evidence="21" id="KW-1185">Reference proteome</keyword>
<dbReference type="HAMAP" id="MF_00719">
    <property type="entry name" value="CobS"/>
    <property type="match status" value="1"/>
</dbReference>
<feature type="transmembrane region" description="Helical" evidence="19">
    <location>
        <begin position="104"/>
        <end position="124"/>
    </location>
</feature>
<accession>A0ABS4JSE0</accession>
<evidence type="ECO:0000256" key="5">
    <source>
        <dbReference type="ARBA" id="ARBA00013200"/>
    </source>
</evidence>
<evidence type="ECO:0000256" key="18">
    <source>
        <dbReference type="ARBA" id="ARBA00049504"/>
    </source>
</evidence>
<comment type="subcellular location">
    <subcellularLocation>
        <location evidence="2 19">Cell membrane</location>
        <topology evidence="2 19">Multi-pass membrane protein</topology>
    </subcellularLocation>
</comment>
<feature type="transmembrane region" description="Helical" evidence="19">
    <location>
        <begin position="228"/>
        <end position="246"/>
    </location>
</feature>
<protein>
    <recommendedName>
        <fullName evidence="6 19">Adenosylcobinamide-GDP ribazoletransferase</fullName>
        <ecNumber evidence="5 19">2.7.8.26</ecNumber>
    </recommendedName>
    <alternativeName>
        <fullName evidence="16 19">Cobalamin synthase</fullName>
    </alternativeName>
    <alternativeName>
        <fullName evidence="15 19">Cobalamin-5'-phosphate synthase</fullName>
    </alternativeName>
</protein>
<comment type="pathway">
    <text evidence="3 19">Cofactor biosynthesis; adenosylcobalamin biosynthesis; adenosylcobalamin from cob(II)yrinate a,c-diamide: step 7/7.</text>
</comment>
<dbReference type="EC" id="2.7.8.26" evidence="5 19"/>
<dbReference type="RefSeq" id="WP_209466559.1">
    <property type="nucleotide sequence ID" value="NZ_JAGGLG010000013.1"/>
</dbReference>
<keyword evidence="7 19" id="KW-1003">Cell membrane</keyword>
<feature type="transmembrane region" description="Helical" evidence="19">
    <location>
        <begin position="57"/>
        <end position="76"/>
    </location>
</feature>
<evidence type="ECO:0000256" key="11">
    <source>
        <dbReference type="ARBA" id="ARBA00022842"/>
    </source>
</evidence>
<dbReference type="EMBL" id="JAGGLG010000013">
    <property type="protein sequence ID" value="MBP2018430.1"/>
    <property type="molecule type" value="Genomic_DNA"/>
</dbReference>
<evidence type="ECO:0000313" key="20">
    <source>
        <dbReference type="EMBL" id="MBP2018430.1"/>
    </source>
</evidence>
<feature type="transmembrane region" description="Helical" evidence="19">
    <location>
        <begin position="28"/>
        <end position="50"/>
    </location>
</feature>
<evidence type="ECO:0000256" key="4">
    <source>
        <dbReference type="ARBA" id="ARBA00010561"/>
    </source>
</evidence>
<evidence type="ECO:0000256" key="2">
    <source>
        <dbReference type="ARBA" id="ARBA00004651"/>
    </source>
</evidence>
<keyword evidence="11 19" id="KW-0460">Magnesium</keyword>
<comment type="similarity">
    <text evidence="4 19">Belongs to the CobS family.</text>
</comment>
<feature type="transmembrane region" description="Helical" evidence="19">
    <location>
        <begin position="173"/>
        <end position="191"/>
    </location>
</feature>
<dbReference type="Proteomes" id="UP001519289">
    <property type="component" value="Unassembled WGS sequence"/>
</dbReference>
<evidence type="ECO:0000256" key="12">
    <source>
        <dbReference type="ARBA" id="ARBA00022989"/>
    </source>
</evidence>